<evidence type="ECO:0000313" key="3">
    <source>
        <dbReference type="EMBL" id="MBC3873580.1"/>
    </source>
</evidence>
<keyword evidence="4" id="KW-1185">Reference proteome</keyword>
<evidence type="ECO:0000256" key="1">
    <source>
        <dbReference type="SAM" id="SignalP"/>
    </source>
</evidence>
<accession>A0ABR6YAB8</accession>
<name>A0ABR6YAB8_9BURK</name>
<reference evidence="3 4" key="1">
    <citation type="submission" date="2020-08" db="EMBL/GenBank/DDBJ databases">
        <title>Novel species isolated from subtropical streams in China.</title>
        <authorList>
            <person name="Lu H."/>
        </authorList>
    </citation>
    <scope>NUCLEOTIDE SEQUENCE [LARGE SCALE GENOMIC DNA]</scope>
    <source>
        <strain evidence="3 4">LX15W</strain>
    </source>
</reference>
<keyword evidence="1" id="KW-0732">Signal</keyword>
<protein>
    <submittedName>
        <fullName evidence="3">Transporter substrate-binding domain-containing protein</fullName>
    </submittedName>
</protein>
<sequence>MLKQVLFACFSLLLMSMQYGFAASEPVLKVVTGDINFPYNFVKDQRVQGLSVDVAEELAARLGMQLEIEVLPWTRALHSAQTQASVMIFTVAKTPAREKNYYWIGPITHSEEWLYKLKRRTDIKVRSLEDVRQYLVGDEANNASIPVFARLGIKVDTAPSMQSNCRKFKMGRVDLIPFDPDGVENFANGCELSMAEIEKTVQVPRDTALYFAFGKSTPPDFIRRVEAAFASMVKDKSLHRISKTWKADADKK</sequence>
<dbReference type="SMART" id="SM00062">
    <property type="entry name" value="PBPb"/>
    <property type="match status" value="1"/>
</dbReference>
<dbReference type="PANTHER" id="PTHR38834:SF3">
    <property type="entry name" value="SOLUTE-BINDING PROTEIN FAMILY 3_N-TERMINAL DOMAIN-CONTAINING PROTEIN"/>
    <property type="match status" value="1"/>
</dbReference>
<evidence type="ECO:0000313" key="4">
    <source>
        <dbReference type="Proteomes" id="UP000624279"/>
    </source>
</evidence>
<dbReference type="Proteomes" id="UP000624279">
    <property type="component" value="Unassembled WGS sequence"/>
</dbReference>
<evidence type="ECO:0000259" key="2">
    <source>
        <dbReference type="SMART" id="SM00062"/>
    </source>
</evidence>
<gene>
    <name evidence="3" type="ORF">H8K55_08275</name>
</gene>
<dbReference type="Pfam" id="PF00497">
    <property type="entry name" value="SBP_bac_3"/>
    <property type="match status" value="1"/>
</dbReference>
<dbReference type="RefSeq" id="WP_186941604.1">
    <property type="nucleotide sequence ID" value="NZ_JACOGA010000006.1"/>
</dbReference>
<comment type="caution">
    <text evidence="3">The sequence shown here is derived from an EMBL/GenBank/DDBJ whole genome shotgun (WGS) entry which is preliminary data.</text>
</comment>
<dbReference type="EMBL" id="JACOGA010000006">
    <property type="protein sequence ID" value="MBC3873580.1"/>
    <property type="molecule type" value="Genomic_DNA"/>
</dbReference>
<feature type="chain" id="PRO_5045287944" evidence="1">
    <location>
        <begin position="23"/>
        <end position="252"/>
    </location>
</feature>
<feature type="domain" description="Solute-binding protein family 3/N-terminal" evidence="2">
    <location>
        <begin position="27"/>
        <end position="249"/>
    </location>
</feature>
<feature type="signal peptide" evidence="1">
    <location>
        <begin position="1"/>
        <end position="22"/>
    </location>
</feature>
<dbReference type="InterPro" id="IPR001638">
    <property type="entry name" value="Solute-binding_3/MltF_N"/>
</dbReference>
<dbReference type="Gene3D" id="3.40.190.10">
    <property type="entry name" value="Periplasmic binding protein-like II"/>
    <property type="match status" value="2"/>
</dbReference>
<proteinExistence type="predicted"/>
<dbReference type="PANTHER" id="PTHR38834">
    <property type="entry name" value="PERIPLASMIC SUBSTRATE BINDING PROTEIN FAMILY 3"/>
    <property type="match status" value="1"/>
</dbReference>
<dbReference type="SUPFAM" id="SSF53850">
    <property type="entry name" value="Periplasmic binding protein-like II"/>
    <property type="match status" value="1"/>
</dbReference>
<organism evidence="3 4">
    <name type="scientific">Undibacterium flavidum</name>
    <dbReference type="NCBI Taxonomy" id="2762297"/>
    <lineage>
        <taxon>Bacteria</taxon>
        <taxon>Pseudomonadati</taxon>
        <taxon>Pseudomonadota</taxon>
        <taxon>Betaproteobacteria</taxon>
        <taxon>Burkholderiales</taxon>
        <taxon>Oxalobacteraceae</taxon>
        <taxon>Undibacterium</taxon>
    </lineage>
</organism>